<evidence type="ECO:0000313" key="2">
    <source>
        <dbReference type="Proteomes" id="UP000256388"/>
    </source>
</evidence>
<dbReference type="Gene3D" id="3.40.50.450">
    <property type="match status" value="1"/>
</dbReference>
<dbReference type="OrthoDB" id="1691394at2"/>
<dbReference type="RefSeq" id="WP_116224715.1">
    <property type="nucleotide sequence ID" value="NZ_AP018437.1"/>
</dbReference>
<name>A0A347ZRC2_9CHLR</name>
<sequence length="163" mass="18112">MGIKIYFAGPLFTTYERDWITQTAKALRGAGIDPFIPIENEFHPEDYPELSRQKLCFDKDFSGIHSANVLFVNLNGYEVDDGTSTEIGVFYALAKSDPARKGIIAYHDDWRAQSGGDGKGLNLFVRGCIEDIGFITSNLDEAIAQISQWQDELAADGLLVEDK</sequence>
<dbReference type="InterPro" id="IPR007710">
    <property type="entry name" value="Nucleoside_deoxyribTrfase"/>
</dbReference>
<organism evidence="1 2">
    <name type="scientific">Pelolinea submarina</name>
    <dbReference type="NCBI Taxonomy" id="913107"/>
    <lineage>
        <taxon>Bacteria</taxon>
        <taxon>Bacillati</taxon>
        <taxon>Chloroflexota</taxon>
        <taxon>Anaerolineae</taxon>
        <taxon>Anaerolineales</taxon>
        <taxon>Anaerolineaceae</taxon>
        <taxon>Pelolinea</taxon>
    </lineage>
</organism>
<reference evidence="1 2" key="1">
    <citation type="submission" date="2018-08" db="EMBL/GenBank/DDBJ databases">
        <title>Genomic Encyclopedia of Type Strains, Phase IV (KMG-IV): sequencing the most valuable type-strain genomes for metagenomic binning, comparative biology and taxonomic classification.</title>
        <authorList>
            <person name="Goeker M."/>
        </authorList>
    </citation>
    <scope>NUCLEOTIDE SEQUENCE [LARGE SCALE GENOMIC DNA]</scope>
    <source>
        <strain evidence="1 2">DSM 23923</strain>
    </source>
</reference>
<dbReference type="Pfam" id="PF05014">
    <property type="entry name" value="Nuc_deoxyrib_tr"/>
    <property type="match status" value="1"/>
</dbReference>
<dbReference type="EMBL" id="QUMS01000001">
    <property type="protein sequence ID" value="REG11591.1"/>
    <property type="molecule type" value="Genomic_DNA"/>
</dbReference>
<dbReference type="AlphaFoldDB" id="A0A347ZRC2"/>
<gene>
    <name evidence="1" type="ORF">DFR64_1483</name>
</gene>
<protein>
    <submittedName>
        <fullName evidence="1">Nucleoside 2-deoxyribosyltransferase-like protein</fullName>
    </submittedName>
</protein>
<evidence type="ECO:0000313" key="1">
    <source>
        <dbReference type="EMBL" id="REG11591.1"/>
    </source>
</evidence>
<dbReference type="Proteomes" id="UP000256388">
    <property type="component" value="Unassembled WGS sequence"/>
</dbReference>
<accession>A0A347ZRC2</accession>
<dbReference type="GO" id="GO:0016740">
    <property type="term" value="F:transferase activity"/>
    <property type="evidence" value="ECO:0007669"/>
    <property type="project" value="UniProtKB-KW"/>
</dbReference>
<dbReference type="SUPFAM" id="SSF52309">
    <property type="entry name" value="N-(deoxy)ribosyltransferase-like"/>
    <property type="match status" value="1"/>
</dbReference>
<keyword evidence="2" id="KW-1185">Reference proteome</keyword>
<comment type="caution">
    <text evidence="1">The sequence shown here is derived from an EMBL/GenBank/DDBJ whole genome shotgun (WGS) entry which is preliminary data.</text>
</comment>
<keyword evidence="1" id="KW-0808">Transferase</keyword>
<proteinExistence type="predicted"/>